<evidence type="ECO:0000313" key="3">
    <source>
        <dbReference type="Proteomes" id="UP001314170"/>
    </source>
</evidence>
<dbReference type="InterPro" id="IPR004265">
    <property type="entry name" value="Dirigent"/>
</dbReference>
<reference evidence="2 3" key="1">
    <citation type="submission" date="2024-01" db="EMBL/GenBank/DDBJ databases">
        <authorList>
            <person name="Waweru B."/>
        </authorList>
    </citation>
    <scope>NUCLEOTIDE SEQUENCE [LARGE SCALE GENOMIC DNA]</scope>
</reference>
<evidence type="ECO:0000256" key="1">
    <source>
        <dbReference type="RuleBase" id="RU363099"/>
    </source>
</evidence>
<dbReference type="AlphaFoldDB" id="A0AAV1SD84"/>
<keyword evidence="1" id="KW-0964">Secreted</keyword>
<keyword evidence="1" id="KW-0052">Apoplast</keyword>
<dbReference type="EMBL" id="CAWUPB010001173">
    <property type="protein sequence ID" value="CAK7348988.1"/>
    <property type="molecule type" value="Genomic_DNA"/>
</dbReference>
<gene>
    <name evidence="2" type="ORF">DCAF_LOCUS21697</name>
</gene>
<dbReference type="PANTHER" id="PTHR21495">
    <property type="entry name" value="NUCLEOPORIN-RELATED"/>
    <property type="match status" value="1"/>
</dbReference>
<name>A0AAV1SD84_9ROSI</name>
<protein>
    <recommendedName>
        <fullName evidence="1">Dirigent protein</fullName>
    </recommendedName>
</protein>
<organism evidence="2 3">
    <name type="scientific">Dovyalis caffra</name>
    <dbReference type="NCBI Taxonomy" id="77055"/>
    <lineage>
        <taxon>Eukaryota</taxon>
        <taxon>Viridiplantae</taxon>
        <taxon>Streptophyta</taxon>
        <taxon>Embryophyta</taxon>
        <taxon>Tracheophyta</taxon>
        <taxon>Spermatophyta</taxon>
        <taxon>Magnoliopsida</taxon>
        <taxon>eudicotyledons</taxon>
        <taxon>Gunneridae</taxon>
        <taxon>Pentapetalae</taxon>
        <taxon>rosids</taxon>
        <taxon>fabids</taxon>
        <taxon>Malpighiales</taxon>
        <taxon>Salicaceae</taxon>
        <taxon>Flacourtieae</taxon>
        <taxon>Dovyalis</taxon>
    </lineage>
</organism>
<accession>A0AAV1SD84</accession>
<comment type="subunit">
    <text evidence="1">Homodimer.</text>
</comment>
<comment type="function">
    <text evidence="1">Dirigent proteins impart stereoselectivity on the phenoxy radical-coupling reaction, yielding optically active lignans from two molecules of coniferyl alcohol in the biosynthesis of lignans, flavonolignans, and alkaloids and thus plays a central role in plant secondary metabolism.</text>
</comment>
<comment type="subcellular location">
    <subcellularLocation>
        <location evidence="1">Secreted</location>
        <location evidence="1">Extracellular space</location>
        <location evidence="1">Apoplast</location>
    </subcellularLocation>
</comment>
<comment type="similarity">
    <text evidence="1">Belongs to the plant dirigent protein family.</text>
</comment>
<keyword evidence="3" id="KW-1185">Reference proteome</keyword>
<comment type="caution">
    <text evidence="2">The sequence shown here is derived from an EMBL/GenBank/DDBJ whole genome shotgun (WGS) entry which is preliminary data.</text>
</comment>
<sequence length="142" mass="15888">MSHQAILASFLSVAGKAGKLWSFTQFGTTFVTYDPVTETSDPKSAPVGRAQGIYASLEGLNLHFMISIVFTSEAYNCSTMEIQGNSKQFEALREVFIVSRTGMFRYARVYATFETYYLDIPAGHSIIRCYLSVLHCQEYHGV</sequence>
<dbReference type="Pfam" id="PF03018">
    <property type="entry name" value="Dirigent"/>
    <property type="match status" value="1"/>
</dbReference>
<proteinExistence type="inferred from homology"/>
<dbReference type="GO" id="GO:0048046">
    <property type="term" value="C:apoplast"/>
    <property type="evidence" value="ECO:0007669"/>
    <property type="project" value="UniProtKB-SubCell"/>
</dbReference>
<evidence type="ECO:0000313" key="2">
    <source>
        <dbReference type="EMBL" id="CAK7348988.1"/>
    </source>
</evidence>
<dbReference type="Proteomes" id="UP001314170">
    <property type="component" value="Unassembled WGS sequence"/>
</dbReference>